<evidence type="ECO:0000256" key="1">
    <source>
        <dbReference type="ARBA" id="ARBA00011079"/>
    </source>
</evidence>
<gene>
    <name evidence="7" type="ORF">DFA_07762</name>
</gene>
<dbReference type="Pfam" id="PF05577">
    <property type="entry name" value="Peptidase_S28"/>
    <property type="match status" value="1"/>
</dbReference>
<dbReference type="OMA" id="IMWDLAP"/>
<dbReference type="Gene3D" id="3.40.50.1820">
    <property type="entry name" value="alpha/beta hydrolase"/>
    <property type="match status" value="1"/>
</dbReference>
<dbReference type="PANTHER" id="PTHR11010">
    <property type="entry name" value="PROTEASE S28 PRO-X CARBOXYPEPTIDASE-RELATED"/>
    <property type="match status" value="1"/>
</dbReference>
<dbReference type="MEROPS" id="S28.001"/>
<dbReference type="PANTHER" id="PTHR11010:SF38">
    <property type="entry name" value="LYSOSOMAL PRO-X CARBOXYPEPTIDASE"/>
    <property type="match status" value="1"/>
</dbReference>
<dbReference type="InterPro" id="IPR008758">
    <property type="entry name" value="Peptidase_S28"/>
</dbReference>
<dbReference type="InterPro" id="IPR029058">
    <property type="entry name" value="AB_hydrolase_fold"/>
</dbReference>
<dbReference type="GO" id="GO:0070008">
    <property type="term" value="F:serine-type exopeptidase activity"/>
    <property type="evidence" value="ECO:0007669"/>
    <property type="project" value="InterPro"/>
</dbReference>
<feature type="signal peptide" evidence="6">
    <location>
        <begin position="1"/>
        <end position="18"/>
    </location>
</feature>
<comment type="similarity">
    <text evidence="1">Belongs to the peptidase S28 family.</text>
</comment>
<protein>
    <submittedName>
        <fullName evidence="7">Peptidase S28 family protein</fullName>
    </submittedName>
</protein>
<name>F4Q362_CACFS</name>
<dbReference type="AlphaFoldDB" id="F4Q362"/>
<keyword evidence="5" id="KW-0325">Glycoprotein</keyword>
<sequence length="505" mass="56037">MRLLLFVLLTIVVSIVSSKEQLYQKIKSPYPYYSEKNKNREFKGVEENDPSPPPFSEYYYIQKLDHFNFQTQQTFPQRYLISDTYWNKPSSNDSQCNGPILFYTGNEGDIVWFYQNSQFITNVLAQELGALLFFAEHRYYGQTLPFGNESTVPENLQYCTSEQALADYATIIPQVLEDLGGLNCPVISVGGSYGGMLASWMRMKYPNIVDGALAASAPILYFLGTGADPEGFNEIATNDFAQTSADGSCATRIRGAFTEISEIAEKPNGDELLSEMFSLCGVQSVDDLVNWIESGLTYMAMADYPYPAAFLEPMPGWPINASCAAMEPVQDDIQALLQVLHIYYNSSGQAGSCYNVSVFTTGALGSDVWDYQACTEMVMPMSSNGVQDMFPASSFDLDSLITSCQQQWGVTPDPYWITNYYGGSQNVQSSNIVFSNGILDPWRAGGVIENGNEIYAVLIDGGAHHLDLRMPSPQDPQSVINARALETQLITKWSNQASILKSKKN</sequence>
<keyword evidence="8" id="KW-1185">Reference proteome</keyword>
<evidence type="ECO:0000256" key="6">
    <source>
        <dbReference type="SAM" id="SignalP"/>
    </source>
</evidence>
<dbReference type="Gene3D" id="1.20.120.980">
    <property type="entry name" value="Serine carboxypeptidase S28, SKS domain"/>
    <property type="match status" value="1"/>
</dbReference>
<accession>F4Q362</accession>
<evidence type="ECO:0000256" key="5">
    <source>
        <dbReference type="ARBA" id="ARBA00023180"/>
    </source>
</evidence>
<evidence type="ECO:0000256" key="2">
    <source>
        <dbReference type="ARBA" id="ARBA00022670"/>
    </source>
</evidence>
<dbReference type="EMBL" id="GL883021">
    <property type="protein sequence ID" value="EGG16784.1"/>
    <property type="molecule type" value="Genomic_DNA"/>
</dbReference>
<dbReference type="InterPro" id="IPR042269">
    <property type="entry name" value="Ser_carbopepase_S28_SKS"/>
</dbReference>
<evidence type="ECO:0000313" key="7">
    <source>
        <dbReference type="EMBL" id="EGG16784.1"/>
    </source>
</evidence>
<evidence type="ECO:0000256" key="4">
    <source>
        <dbReference type="ARBA" id="ARBA00022801"/>
    </source>
</evidence>
<reference evidence="8" key="1">
    <citation type="journal article" date="2011" name="Genome Res.">
        <title>Phylogeny-wide analysis of social amoeba genomes highlights ancient origins for complex intercellular communication.</title>
        <authorList>
            <person name="Heidel A.J."/>
            <person name="Lawal H.M."/>
            <person name="Felder M."/>
            <person name="Schilde C."/>
            <person name="Helps N.R."/>
            <person name="Tunggal B."/>
            <person name="Rivero F."/>
            <person name="John U."/>
            <person name="Schleicher M."/>
            <person name="Eichinger L."/>
            <person name="Platzer M."/>
            <person name="Noegel A.A."/>
            <person name="Schaap P."/>
            <person name="Gloeckner G."/>
        </authorList>
    </citation>
    <scope>NUCLEOTIDE SEQUENCE [LARGE SCALE GENOMIC DNA]</scope>
    <source>
        <strain evidence="8">SH3</strain>
    </source>
</reference>
<evidence type="ECO:0000256" key="3">
    <source>
        <dbReference type="ARBA" id="ARBA00022729"/>
    </source>
</evidence>
<dbReference type="Proteomes" id="UP000007797">
    <property type="component" value="Unassembled WGS sequence"/>
</dbReference>
<proteinExistence type="inferred from homology"/>
<keyword evidence="3 6" id="KW-0732">Signal</keyword>
<dbReference type="RefSeq" id="XP_004355258.1">
    <property type="nucleotide sequence ID" value="XM_004355206.1"/>
</dbReference>
<keyword evidence="2" id="KW-0645">Protease</keyword>
<dbReference type="GO" id="GO:0006508">
    <property type="term" value="P:proteolysis"/>
    <property type="evidence" value="ECO:0007669"/>
    <property type="project" value="UniProtKB-KW"/>
</dbReference>
<dbReference type="OrthoDB" id="2130629at2759"/>
<feature type="chain" id="PRO_5003320549" evidence="6">
    <location>
        <begin position="19"/>
        <end position="505"/>
    </location>
</feature>
<dbReference type="KEGG" id="dfa:DFA_07762"/>
<dbReference type="STRING" id="1054147.F4Q362"/>
<dbReference type="GO" id="GO:0008239">
    <property type="term" value="F:dipeptidyl-peptidase activity"/>
    <property type="evidence" value="ECO:0007669"/>
    <property type="project" value="TreeGrafter"/>
</dbReference>
<keyword evidence="4" id="KW-0378">Hydrolase</keyword>
<evidence type="ECO:0000313" key="8">
    <source>
        <dbReference type="Proteomes" id="UP000007797"/>
    </source>
</evidence>
<organism evidence="7 8">
    <name type="scientific">Cavenderia fasciculata</name>
    <name type="common">Slime mold</name>
    <name type="synonym">Dictyostelium fasciculatum</name>
    <dbReference type="NCBI Taxonomy" id="261658"/>
    <lineage>
        <taxon>Eukaryota</taxon>
        <taxon>Amoebozoa</taxon>
        <taxon>Evosea</taxon>
        <taxon>Eumycetozoa</taxon>
        <taxon>Dictyostelia</taxon>
        <taxon>Acytosteliales</taxon>
        <taxon>Cavenderiaceae</taxon>
        <taxon>Cavenderia</taxon>
    </lineage>
</organism>
<dbReference type="GeneID" id="14869399"/>
<dbReference type="SUPFAM" id="SSF53474">
    <property type="entry name" value="alpha/beta-Hydrolases"/>
    <property type="match status" value="1"/>
</dbReference>